<evidence type="ECO:0000256" key="1">
    <source>
        <dbReference type="ARBA" id="ARBA00007553"/>
    </source>
</evidence>
<feature type="compositionally biased region" description="Low complexity" evidence="2">
    <location>
        <begin position="188"/>
        <end position="202"/>
    </location>
</feature>
<name>A0A927PMK2_9ACTN</name>
<evidence type="ECO:0000313" key="4">
    <source>
        <dbReference type="EMBL" id="MBD8506944.1"/>
    </source>
</evidence>
<proteinExistence type="inferred from homology"/>
<evidence type="ECO:0000313" key="5">
    <source>
        <dbReference type="Proteomes" id="UP000642993"/>
    </source>
</evidence>
<dbReference type="Pfam" id="PF01510">
    <property type="entry name" value="Amidase_2"/>
    <property type="match status" value="1"/>
</dbReference>
<dbReference type="Pfam" id="PF08310">
    <property type="entry name" value="LGFP"/>
    <property type="match status" value="1"/>
</dbReference>
<dbReference type="InterPro" id="IPR006619">
    <property type="entry name" value="PGRP_domain_met/bac"/>
</dbReference>
<dbReference type="CDD" id="cd06583">
    <property type="entry name" value="PGRP"/>
    <property type="match status" value="1"/>
</dbReference>
<dbReference type="GO" id="GO:0008745">
    <property type="term" value="F:N-acetylmuramoyl-L-alanine amidase activity"/>
    <property type="evidence" value="ECO:0007669"/>
    <property type="project" value="InterPro"/>
</dbReference>
<feature type="compositionally biased region" description="Pro residues" evidence="2">
    <location>
        <begin position="458"/>
        <end position="477"/>
    </location>
</feature>
<organism evidence="4 5">
    <name type="scientific">Lolliginicoccus lacisalsi</name>
    <dbReference type="NCBI Taxonomy" id="2742202"/>
    <lineage>
        <taxon>Bacteria</taxon>
        <taxon>Bacillati</taxon>
        <taxon>Actinomycetota</taxon>
        <taxon>Actinomycetes</taxon>
        <taxon>Mycobacteriales</taxon>
        <taxon>Hoyosellaceae</taxon>
        <taxon>Lolliginicoccus</taxon>
    </lineage>
</organism>
<comment type="similarity">
    <text evidence="1">Belongs to the N-acetylmuramoyl-L-alanine amidase 2 family.</text>
</comment>
<dbReference type="PANTHER" id="PTHR11022">
    <property type="entry name" value="PEPTIDOGLYCAN RECOGNITION PROTEIN"/>
    <property type="match status" value="1"/>
</dbReference>
<dbReference type="InterPro" id="IPR015510">
    <property type="entry name" value="PGRP"/>
</dbReference>
<dbReference type="AlphaFoldDB" id="A0A927PMK2"/>
<evidence type="ECO:0000256" key="2">
    <source>
        <dbReference type="SAM" id="MobiDB-lite"/>
    </source>
</evidence>
<keyword evidence="5" id="KW-1185">Reference proteome</keyword>
<accession>A0A927PMK2</accession>
<dbReference type="InterPro" id="IPR013207">
    <property type="entry name" value="LGFP"/>
</dbReference>
<dbReference type="GO" id="GO:0009253">
    <property type="term" value="P:peptidoglycan catabolic process"/>
    <property type="evidence" value="ECO:0007669"/>
    <property type="project" value="InterPro"/>
</dbReference>
<reference evidence="4" key="1">
    <citation type="submission" date="2020-09" db="EMBL/GenBank/DDBJ databases">
        <title>Hoyosella lacisalsi sp. nov., a halotolerant actinobacterium isolated from soil of Lake Gudzhirganskoe.</title>
        <authorList>
            <person name="Yang Q."/>
            <person name="Guo P.Y."/>
            <person name="Liu S.W."/>
            <person name="Li F.N."/>
            <person name="Sun C.H."/>
        </authorList>
    </citation>
    <scope>NUCLEOTIDE SEQUENCE</scope>
    <source>
        <strain evidence="4">G463</strain>
    </source>
</reference>
<dbReference type="Proteomes" id="UP000642993">
    <property type="component" value="Unassembled WGS sequence"/>
</dbReference>
<feature type="region of interest" description="Disordered" evidence="2">
    <location>
        <begin position="454"/>
        <end position="522"/>
    </location>
</feature>
<dbReference type="GO" id="GO:0008270">
    <property type="term" value="F:zinc ion binding"/>
    <property type="evidence" value="ECO:0007669"/>
    <property type="project" value="InterPro"/>
</dbReference>
<feature type="domain" description="Peptidoglycan recognition protein family" evidence="3">
    <location>
        <begin position="257"/>
        <end position="416"/>
    </location>
</feature>
<sequence length="663" mass="70104">MQHEAGPALTRRAQSQIKGVTALPNHQPRRILTLGVTVGLTAAGTLLGLGATAGNVDITPVNDTTDHAPTMIDEVSLAPSPGEVTDISDHGEPIVREITQDTSFNMFGLTWEGDGDPEAFVRAKLEDDTWTEWFDLEPIDGGSDIGDESREASEVVFTGDTNTVQISIGGMVQPVLEGDTAPEEPLAPEEAAPTDAAAGEPTDISRPLISQPPAPERSGETENLTAIIIRPSKAPIADAPSDIAGNVTDIAGAPARPKVITRAQWGANEGIRCRAPQVNGGLGAVVVHHTAGNNNYTQAQSAQIVRGIYAYHAQTLGWCDVGYHALVDKYGQIFEGRFGGMDKDLQGAHSGGFNVNTAGYSMIGHYQNTAPPRAQVEALAKLAGWRLALEDLRPKDSSTHYSEGTQYTWLAQGQPIQLPQIFAHRAVNYTDCPGNLGYAQMDLIRDIATAYQDSAPAPTQPADPGPADPGPADPGPADPGNEDEGSGNEGGETPAGQPTEENEPQPQPDQAPAPRASWSSSELRATGENMQRLLASLRSTAAESTQFGDEEIARRWYTLGGVEGALGDAVSKIEAAAEGISFARFANGTIYWSERTGARAVWGVIGEQWEALGAQDSLLGLPTEEEFSTPEGVRVNFEHGHMLFDLATGEATVHINDSVPAAG</sequence>
<comment type="caution">
    <text evidence="4">The sequence shown here is derived from an EMBL/GenBank/DDBJ whole genome shotgun (WGS) entry which is preliminary data.</text>
</comment>
<evidence type="ECO:0000259" key="3">
    <source>
        <dbReference type="SMART" id="SM00701"/>
    </source>
</evidence>
<dbReference type="EMBL" id="JACYWE010000006">
    <property type="protein sequence ID" value="MBD8506944.1"/>
    <property type="molecule type" value="Genomic_DNA"/>
</dbReference>
<dbReference type="InterPro" id="IPR036505">
    <property type="entry name" value="Amidase/PGRP_sf"/>
</dbReference>
<dbReference type="InterPro" id="IPR002502">
    <property type="entry name" value="Amidase_domain"/>
</dbReference>
<dbReference type="SMART" id="SM00701">
    <property type="entry name" value="PGRP"/>
    <property type="match status" value="1"/>
</dbReference>
<protein>
    <submittedName>
        <fullName evidence="4">N-acetylmuramoyl-L-alanine amidase</fullName>
    </submittedName>
</protein>
<dbReference type="PANTHER" id="PTHR11022:SF41">
    <property type="entry name" value="PEPTIDOGLYCAN-RECOGNITION PROTEIN LC-RELATED"/>
    <property type="match status" value="1"/>
</dbReference>
<dbReference type="Gene3D" id="3.40.80.10">
    <property type="entry name" value="Peptidoglycan recognition protein-like"/>
    <property type="match status" value="1"/>
</dbReference>
<feature type="region of interest" description="Disordered" evidence="2">
    <location>
        <begin position="176"/>
        <end position="221"/>
    </location>
</feature>
<gene>
    <name evidence="4" type="ORF">HT102_10630</name>
</gene>
<dbReference type="SUPFAM" id="SSF55846">
    <property type="entry name" value="N-acetylmuramoyl-L-alanine amidase-like"/>
    <property type="match status" value="1"/>
</dbReference>
<dbReference type="RefSeq" id="WP_192039417.1">
    <property type="nucleotide sequence ID" value="NZ_JACYWE010000006.1"/>
</dbReference>